<keyword evidence="1" id="KW-0378">Hydrolase</keyword>
<sequence>MKEMGNASGFVFQAENEPTIYWPEDTIWCEAVMNVIKQIQPKIIITHSCGAVWGDNVPIVMDALQTVKLCQVAADSIVIATHMDSLDHATVTRENLRKYAEANNIFSEKLLIPEDMEEYTF</sequence>
<dbReference type="EMBL" id="CTRP01000016">
    <property type="protein sequence ID" value="CQR74952.1"/>
    <property type="molecule type" value="Genomic_DNA"/>
</dbReference>
<dbReference type="RefSeq" id="WP_051171811.1">
    <property type="nucleotide sequence ID" value="NZ_CTRP01000016.1"/>
</dbReference>
<dbReference type="InterPro" id="IPR050114">
    <property type="entry name" value="UPF0173_UPF0282_UlaG_hydrolase"/>
</dbReference>
<dbReference type="Gene3D" id="3.60.15.10">
    <property type="entry name" value="Ribonuclease Z/Hydroxyacylglutathione hydrolase-like"/>
    <property type="match status" value="1"/>
</dbReference>
<dbReference type="PANTHER" id="PTHR43546">
    <property type="entry name" value="UPF0173 METAL-DEPENDENT HYDROLASE MJ1163-RELATED"/>
    <property type="match status" value="1"/>
</dbReference>
<dbReference type="AlphaFoldDB" id="A0A0U1L5I6"/>
<protein>
    <submittedName>
        <fullName evidence="2">Uncharacterized protein</fullName>
    </submittedName>
</protein>
<dbReference type="InterPro" id="IPR036866">
    <property type="entry name" value="RibonucZ/Hydroxyglut_hydro"/>
</dbReference>
<evidence type="ECO:0000256" key="1">
    <source>
        <dbReference type="ARBA" id="ARBA00022801"/>
    </source>
</evidence>
<dbReference type="GO" id="GO:0016787">
    <property type="term" value="F:hydrolase activity"/>
    <property type="evidence" value="ECO:0007669"/>
    <property type="project" value="UniProtKB-KW"/>
</dbReference>
<proteinExistence type="predicted"/>
<dbReference type="Proteomes" id="UP000049855">
    <property type="component" value="Unassembled WGS sequence"/>
</dbReference>
<reference evidence="3" key="1">
    <citation type="submission" date="2015-03" db="EMBL/GenBank/DDBJ databases">
        <authorList>
            <person name="Nijsse Bart"/>
        </authorList>
    </citation>
    <scope>NUCLEOTIDE SEQUENCE [LARGE SCALE GENOMIC DNA]</scope>
</reference>
<organism evidence="2 3">
    <name type="scientific">Sporomusa ovata</name>
    <dbReference type="NCBI Taxonomy" id="2378"/>
    <lineage>
        <taxon>Bacteria</taxon>
        <taxon>Bacillati</taxon>
        <taxon>Bacillota</taxon>
        <taxon>Negativicutes</taxon>
        <taxon>Selenomonadales</taxon>
        <taxon>Sporomusaceae</taxon>
        <taxon>Sporomusa</taxon>
    </lineage>
</organism>
<name>A0A0U1L5I6_9FIRM</name>
<dbReference type="PANTHER" id="PTHR43546:SF9">
    <property type="entry name" value="L-ASCORBATE-6-PHOSPHATE LACTONASE ULAG-RELATED"/>
    <property type="match status" value="1"/>
</dbReference>
<keyword evidence="3" id="KW-1185">Reference proteome</keyword>
<evidence type="ECO:0000313" key="3">
    <source>
        <dbReference type="Proteomes" id="UP000049855"/>
    </source>
</evidence>
<gene>
    <name evidence="2" type="ORF">SpAn4DRAFT_4309</name>
</gene>
<accession>A0A0U1L5I6</accession>
<evidence type="ECO:0000313" key="2">
    <source>
        <dbReference type="EMBL" id="CQR74952.1"/>
    </source>
</evidence>